<feature type="domain" description="HTH myb-type" evidence="5">
    <location>
        <begin position="67"/>
        <end position="94"/>
    </location>
</feature>
<dbReference type="GO" id="GO:0003677">
    <property type="term" value="F:DNA binding"/>
    <property type="evidence" value="ECO:0007669"/>
    <property type="project" value="UniProtKB-KW"/>
</dbReference>
<dbReference type="AlphaFoldDB" id="A0A438CH41"/>
<name>A0A438CH41_VITVI</name>
<evidence type="ECO:0000256" key="2">
    <source>
        <dbReference type="ARBA" id="ARBA00023125"/>
    </source>
</evidence>
<dbReference type="InterPro" id="IPR017930">
    <property type="entry name" value="Myb_dom"/>
</dbReference>
<dbReference type="PANTHER" id="PTHR47999:SF121">
    <property type="entry name" value="MYB TRANSCRIPTION FACTOR"/>
    <property type="match status" value="1"/>
</dbReference>
<evidence type="ECO:0000313" key="6">
    <source>
        <dbReference type="EMBL" id="RVW22522.1"/>
    </source>
</evidence>
<reference evidence="6 7" key="1">
    <citation type="journal article" date="2018" name="PLoS Genet.">
        <title>Population sequencing reveals clonal diversity and ancestral inbreeding in the grapevine cultivar Chardonnay.</title>
        <authorList>
            <person name="Roach M.J."/>
            <person name="Johnson D.L."/>
            <person name="Bohlmann J."/>
            <person name="van Vuuren H.J."/>
            <person name="Jones S.J."/>
            <person name="Pretorius I.S."/>
            <person name="Schmidt S.A."/>
            <person name="Borneman A.R."/>
        </authorList>
    </citation>
    <scope>NUCLEOTIDE SEQUENCE [LARGE SCALE GENOMIC DNA]</scope>
    <source>
        <strain evidence="7">cv. Chardonnay</strain>
        <tissue evidence="6">Leaf</tissue>
    </source>
</reference>
<dbReference type="CDD" id="cd00167">
    <property type="entry name" value="SANT"/>
    <property type="match status" value="1"/>
</dbReference>
<keyword evidence="3" id="KW-0539">Nucleus</keyword>
<evidence type="ECO:0000256" key="3">
    <source>
        <dbReference type="ARBA" id="ARBA00023242"/>
    </source>
</evidence>
<dbReference type="SUPFAM" id="SSF46689">
    <property type="entry name" value="Homeodomain-like"/>
    <property type="match status" value="1"/>
</dbReference>
<dbReference type="InterPro" id="IPR015495">
    <property type="entry name" value="Myb_TF_plants"/>
</dbReference>
<dbReference type="InterPro" id="IPR001005">
    <property type="entry name" value="SANT/Myb"/>
</dbReference>
<evidence type="ECO:0000259" key="5">
    <source>
        <dbReference type="PROSITE" id="PS51294"/>
    </source>
</evidence>
<organism evidence="6 7">
    <name type="scientific">Vitis vinifera</name>
    <name type="common">Grape</name>
    <dbReference type="NCBI Taxonomy" id="29760"/>
    <lineage>
        <taxon>Eukaryota</taxon>
        <taxon>Viridiplantae</taxon>
        <taxon>Streptophyta</taxon>
        <taxon>Embryophyta</taxon>
        <taxon>Tracheophyta</taxon>
        <taxon>Spermatophyta</taxon>
        <taxon>Magnoliopsida</taxon>
        <taxon>eudicotyledons</taxon>
        <taxon>Gunneridae</taxon>
        <taxon>Pentapetalae</taxon>
        <taxon>rosids</taxon>
        <taxon>Vitales</taxon>
        <taxon>Vitaceae</taxon>
        <taxon>Viteae</taxon>
        <taxon>Vitis</taxon>
    </lineage>
</organism>
<dbReference type="SMART" id="SM00717">
    <property type="entry name" value="SANT"/>
    <property type="match status" value="1"/>
</dbReference>
<proteinExistence type="predicted"/>
<dbReference type="InterPro" id="IPR009057">
    <property type="entry name" value="Homeodomain-like_sf"/>
</dbReference>
<dbReference type="Proteomes" id="UP000288805">
    <property type="component" value="Unassembled WGS sequence"/>
</dbReference>
<evidence type="ECO:0000259" key="4">
    <source>
        <dbReference type="PROSITE" id="PS50090"/>
    </source>
</evidence>
<dbReference type="PROSITE" id="PS51294">
    <property type="entry name" value="HTH_MYB"/>
    <property type="match status" value="2"/>
</dbReference>
<dbReference type="Pfam" id="PF00249">
    <property type="entry name" value="Myb_DNA-binding"/>
    <property type="match status" value="1"/>
</dbReference>
<keyword evidence="2" id="KW-0238">DNA-binding</keyword>
<accession>A0A438CH41</accession>
<dbReference type="PROSITE" id="PS50090">
    <property type="entry name" value="MYB_LIKE"/>
    <property type="match status" value="1"/>
</dbReference>
<dbReference type="EMBL" id="QGNW01002230">
    <property type="protein sequence ID" value="RVW22522.1"/>
    <property type="molecule type" value="Genomic_DNA"/>
</dbReference>
<dbReference type="Gene3D" id="1.10.10.60">
    <property type="entry name" value="Homeodomain-like"/>
    <property type="match status" value="2"/>
</dbReference>
<evidence type="ECO:0000313" key="7">
    <source>
        <dbReference type="Proteomes" id="UP000288805"/>
    </source>
</evidence>
<feature type="domain" description="Myb-like" evidence="4">
    <location>
        <begin position="23"/>
        <end position="90"/>
    </location>
</feature>
<dbReference type="GO" id="GO:0005634">
    <property type="term" value="C:nucleus"/>
    <property type="evidence" value="ECO:0007669"/>
    <property type="project" value="UniProtKB-SubCell"/>
</dbReference>
<comment type="subcellular location">
    <subcellularLocation>
        <location evidence="1">Nucleus</location>
    </subcellularLocation>
</comment>
<dbReference type="PANTHER" id="PTHR47999">
    <property type="entry name" value="TRANSCRIPTION FACTOR MYB8-RELATED-RELATED"/>
    <property type="match status" value="1"/>
</dbReference>
<gene>
    <name evidence="6" type="primary">MYB90</name>
    <name evidence="6" type="ORF">CK203_108922</name>
</gene>
<evidence type="ECO:0000256" key="1">
    <source>
        <dbReference type="ARBA" id="ARBA00004123"/>
    </source>
</evidence>
<sequence length="194" mass="22284">MEFLFCGSEKCRLHTTKLFMDGPSEVRKGAWTREEDTCIEKYGEGKWHQVPFRSGLNRCRKSCRLRWALIAGRLPGRTSNDVKNYWNTHQSKKYFGKAGKAAKESDVQSADHTLRKPYSTPPLSEDGFSWLDSLFSGKEGQKESTCFRDGSANESISSFWDEETPAATKVGETFLEEKESDWNHFSFDVDLWDL</sequence>
<feature type="domain" description="HTH myb-type" evidence="5">
    <location>
        <begin position="25"/>
        <end position="67"/>
    </location>
</feature>
<comment type="caution">
    <text evidence="6">The sequence shown here is derived from an EMBL/GenBank/DDBJ whole genome shotgun (WGS) entry which is preliminary data.</text>
</comment>
<protein>
    <submittedName>
        <fullName evidence="6">Transcription factor MYB90</fullName>
    </submittedName>
</protein>